<reference evidence="3" key="1">
    <citation type="submission" date="2016-07" db="EMBL/GenBank/DDBJ databases">
        <title>Nontailed viruses are major unrecognized killers of bacteria in the ocean.</title>
        <authorList>
            <person name="Kauffman K."/>
            <person name="Hussain F."/>
            <person name="Yang J."/>
            <person name="Arevalo P."/>
            <person name="Brown J."/>
            <person name="Cutler M."/>
            <person name="Kelly L."/>
            <person name="Polz M.F."/>
        </authorList>
    </citation>
    <scope>NUCLEOTIDE SEQUENCE [LARGE SCALE GENOMIC DNA]</scope>
    <source>
        <strain evidence="3">10N.261.48.A1</strain>
    </source>
</reference>
<dbReference type="Proteomes" id="UP000239763">
    <property type="component" value="Unassembled WGS sequence"/>
</dbReference>
<dbReference type="RefSeq" id="WP_048660733.1">
    <property type="nucleotide sequence ID" value="NZ_CAWQOO010001012.1"/>
</dbReference>
<evidence type="ECO:0000313" key="1">
    <source>
        <dbReference type="EMBL" id="PME29009.1"/>
    </source>
</evidence>
<gene>
    <name evidence="2" type="ORF">BCT50_10595</name>
    <name evidence="1" type="ORF">BCV38_21760</name>
</gene>
<reference evidence="2 4" key="3">
    <citation type="journal article" date="2018" name="Nature">
        <title>A major lineage of non-tailed dsDNA viruses as unrecognized killers of marine bacteria.</title>
        <authorList>
            <person name="Kauffman K.M."/>
            <person name="Hussain F.A."/>
            <person name="Yang J."/>
            <person name="Arevalo P."/>
            <person name="Brown J.M."/>
            <person name="Chang W.K."/>
            <person name="VanInsberghe D."/>
            <person name="Elsherbini J."/>
            <person name="Sharma R.S."/>
            <person name="Cutler M.B."/>
            <person name="Kelly L."/>
            <person name="Polz M.F."/>
        </authorList>
    </citation>
    <scope>NUCLEOTIDE SEQUENCE</scope>
    <source>
        <strain evidence="2">10N.261.48.A1</strain>
        <strain evidence="1 4">10N.286.55.E1</strain>
    </source>
</reference>
<dbReference type="AlphaFoldDB" id="A0A855IMB6"/>
<protein>
    <submittedName>
        <fullName evidence="2">Uncharacterized protein</fullName>
    </submittedName>
</protein>
<reference evidence="2" key="2">
    <citation type="submission" date="2016-07" db="EMBL/GenBank/DDBJ databases">
        <authorList>
            <person name="Kauffman K."/>
            <person name="Arevalo P."/>
            <person name="Polz M.F."/>
        </authorList>
    </citation>
    <scope>NUCLEOTIDE SEQUENCE</scope>
    <source>
        <strain evidence="2">10N.261.48.A1</strain>
        <strain evidence="1">10N.286.55.E1</strain>
    </source>
</reference>
<accession>A0A855IMB6</accession>
<proteinExistence type="predicted"/>
<comment type="caution">
    <text evidence="2">The sequence shown here is derived from an EMBL/GenBank/DDBJ whole genome shotgun (WGS) entry which is preliminary data.</text>
</comment>
<evidence type="ECO:0000313" key="3">
    <source>
        <dbReference type="Proteomes" id="UP000235554"/>
    </source>
</evidence>
<dbReference type="GeneID" id="69652464"/>
<sequence>MFSFFKRKTEVPSKSYTDISLVEYGVTKPGKLFVIEQQLMREFIVRALDDNKVKRGGVIDSGLLT</sequence>
<name>A0A855IMB6_9VIBR</name>
<dbReference type="EMBL" id="MCSB01000014">
    <property type="protein sequence ID" value="PME29009.1"/>
    <property type="molecule type" value="Genomic_DNA"/>
</dbReference>
<organism evidence="2 3">
    <name type="scientific">Vibrio lentus</name>
    <dbReference type="NCBI Taxonomy" id="136468"/>
    <lineage>
        <taxon>Bacteria</taxon>
        <taxon>Pseudomonadati</taxon>
        <taxon>Pseudomonadota</taxon>
        <taxon>Gammaproteobacteria</taxon>
        <taxon>Vibrionales</taxon>
        <taxon>Vibrionaceae</taxon>
        <taxon>Vibrio</taxon>
    </lineage>
</organism>
<dbReference type="EMBL" id="MCZJ01000044">
    <property type="protein sequence ID" value="PMM55596.1"/>
    <property type="molecule type" value="Genomic_DNA"/>
</dbReference>
<keyword evidence="4" id="KW-1185">Reference proteome</keyword>
<dbReference type="Proteomes" id="UP000235554">
    <property type="component" value="Unassembled WGS sequence"/>
</dbReference>
<evidence type="ECO:0000313" key="4">
    <source>
        <dbReference type="Proteomes" id="UP000239763"/>
    </source>
</evidence>
<evidence type="ECO:0000313" key="2">
    <source>
        <dbReference type="EMBL" id="PMM55596.1"/>
    </source>
</evidence>